<keyword evidence="2 4" id="KW-0479">Metal-binding</keyword>
<dbReference type="GO" id="GO:0046872">
    <property type="term" value="F:metal ion binding"/>
    <property type="evidence" value="ECO:0007669"/>
    <property type="project" value="UniProtKB-KW"/>
</dbReference>
<proteinExistence type="predicted"/>
<evidence type="ECO:0000256" key="4">
    <source>
        <dbReference type="PROSITE-ProRule" id="PRU00433"/>
    </source>
</evidence>
<dbReference type="SUPFAM" id="SSF46626">
    <property type="entry name" value="Cytochrome c"/>
    <property type="match status" value="1"/>
</dbReference>
<feature type="signal peptide" evidence="5">
    <location>
        <begin position="1"/>
        <end position="20"/>
    </location>
</feature>
<keyword evidence="3 4" id="KW-0408">Iron</keyword>
<reference evidence="7 8" key="1">
    <citation type="submission" date="2015-05" db="EMBL/GenBank/DDBJ databases">
        <title>Complete genome sequence of a sulfur-oxidizing gammaproteobacterium strain HA5.</title>
        <authorList>
            <person name="Miura A."/>
            <person name="Kojima H."/>
            <person name="Fukui M."/>
        </authorList>
    </citation>
    <scope>NUCLEOTIDE SEQUENCE [LARGE SCALE GENOMIC DNA]</scope>
    <source>
        <strain evidence="7 8">HA5</strain>
    </source>
</reference>
<dbReference type="Pfam" id="PF00034">
    <property type="entry name" value="Cytochrom_C"/>
    <property type="match status" value="1"/>
</dbReference>
<keyword evidence="1 4" id="KW-0349">Heme</keyword>
<gene>
    <name evidence="7" type="ORF">SCL_1653</name>
</gene>
<dbReference type="GO" id="GO:0009055">
    <property type="term" value="F:electron transfer activity"/>
    <property type="evidence" value="ECO:0007669"/>
    <property type="project" value="InterPro"/>
</dbReference>
<feature type="domain" description="Cytochrome c" evidence="6">
    <location>
        <begin position="25"/>
        <end position="95"/>
    </location>
</feature>
<dbReference type="OrthoDB" id="9796294at2"/>
<evidence type="ECO:0000256" key="5">
    <source>
        <dbReference type="SAM" id="SignalP"/>
    </source>
</evidence>
<dbReference type="EMBL" id="AP014879">
    <property type="protein sequence ID" value="BAV33958.1"/>
    <property type="molecule type" value="Genomic_DNA"/>
</dbReference>
<dbReference type="GO" id="GO:0020037">
    <property type="term" value="F:heme binding"/>
    <property type="evidence" value="ECO:0007669"/>
    <property type="project" value="InterPro"/>
</dbReference>
<evidence type="ECO:0000259" key="6">
    <source>
        <dbReference type="PROSITE" id="PS51007"/>
    </source>
</evidence>
<dbReference type="InParanoid" id="A0A1B4XGL5"/>
<dbReference type="PROSITE" id="PS51007">
    <property type="entry name" value="CYTC"/>
    <property type="match status" value="1"/>
</dbReference>
<sequence length="95" mass="10677">MLKSFVVFPFAAVLSVSAQAASLPGDSASGKKLYEANCMSCHKDDVHTRKDHTVKNLKGLTEQIHNCEHMTDIKLGKNQVNDLVKYLNDTYYKFK</sequence>
<dbReference type="AlphaFoldDB" id="A0A1B4XGL5"/>
<dbReference type="InterPro" id="IPR009056">
    <property type="entry name" value="Cyt_c-like_dom"/>
</dbReference>
<dbReference type="RefSeq" id="WP_096360755.1">
    <property type="nucleotide sequence ID" value="NZ_AP014879.1"/>
</dbReference>
<dbReference type="Proteomes" id="UP000243180">
    <property type="component" value="Chromosome"/>
</dbReference>
<feature type="chain" id="PRO_5008572390" description="Cytochrome c domain-containing protein" evidence="5">
    <location>
        <begin position="21"/>
        <end position="95"/>
    </location>
</feature>
<evidence type="ECO:0000256" key="1">
    <source>
        <dbReference type="ARBA" id="ARBA00022617"/>
    </source>
</evidence>
<dbReference type="InterPro" id="IPR036909">
    <property type="entry name" value="Cyt_c-like_dom_sf"/>
</dbReference>
<protein>
    <recommendedName>
        <fullName evidence="6">Cytochrome c domain-containing protein</fullName>
    </recommendedName>
</protein>
<accession>A0A1B4XGL5</accession>
<evidence type="ECO:0000313" key="7">
    <source>
        <dbReference type="EMBL" id="BAV33958.1"/>
    </source>
</evidence>
<dbReference type="KEGG" id="slim:SCL_1653"/>
<evidence type="ECO:0000256" key="3">
    <source>
        <dbReference type="ARBA" id="ARBA00023004"/>
    </source>
</evidence>
<keyword evidence="8" id="KW-1185">Reference proteome</keyword>
<evidence type="ECO:0000256" key="2">
    <source>
        <dbReference type="ARBA" id="ARBA00022723"/>
    </source>
</evidence>
<evidence type="ECO:0000313" key="8">
    <source>
        <dbReference type="Proteomes" id="UP000243180"/>
    </source>
</evidence>
<organism evidence="7 8">
    <name type="scientific">Sulfuricaulis limicola</name>
    <dbReference type="NCBI Taxonomy" id="1620215"/>
    <lineage>
        <taxon>Bacteria</taxon>
        <taxon>Pseudomonadati</taxon>
        <taxon>Pseudomonadota</taxon>
        <taxon>Gammaproteobacteria</taxon>
        <taxon>Acidiferrobacterales</taxon>
        <taxon>Acidiferrobacteraceae</taxon>
        <taxon>Sulfuricaulis</taxon>
    </lineage>
</organism>
<dbReference type="Gene3D" id="1.10.760.10">
    <property type="entry name" value="Cytochrome c-like domain"/>
    <property type="match status" value="1"/>
</dbReference>
<name>A0A1B4XGL5_9GAMM</name>
<keyword evidence="5" id="KW-0732">Signal</keyword>